<proteinExistence type="predicted"/>
<dbReference type="SUPFAM" id="SSF54928">
    <property type="entry name" value="RNA-binding domain, RBD"/>
    <property type="match status" value="2"/>
</dbReference>
<keyword evidence="1" id="KW-0694">RNA-binding</keyword>
<evidence type="ECO:0000256" key="2">
    <source>
        <dbReference type="SAM" id="MobiDB-lite"/>
    </source>
</evidence>
<accession>A0AAE9WDE2</accession>
<evidence type="ECO:0000256" key="1">
    <source>
        <dbReference type="ARBA" id="ARBA00022884"/>
    </source>
</evidence>
<dbReference type="KEGG" id="som:SOMG_02868"/>
<dbReference type="Gene3D" id="3.30.70.330">
    <property type="match status" value="3"/>
</dbReference>
<dbReference type="InterPro" id="IPR000504">
    <property type="entry name" value="RRM_dom"/>
</dbReference>
<feature type="domain" description="RRM" evidence="3">
    <location>
        <begin position="803"/>
        <end position="871"/>
    </location>
</feature>
<dbReference type="InterPro" id="IPR039171">
    <property type="entry name" value="Cwc2/Slt11"/>
</dbReference>
<feature type="region of interest" description="Disordered" evidence="2">
    <location>
        <begin position="399"/>
        <end position="440"/>
    </location>
</feature>
<feature type="region of interest" description="Disordered" evidence="2">
    <location>
        <begin position="919"/>
        <end position="942"/>
    </location>
</feature>
<dbReference type="SMART" id="SM00360">
    <property type="entry name" value="RRM"/>
    <property type="match status" value="4"/>
</dbReference>
<evidence type="ECO:0000313" key="4">
    <source>
        <dbReference type="EMBL" id="WBW74145.1"/>
    </source>
</evidence>
<gene>
    <name evidence="4" type="ORF">SOMG_02868</name>
</gene>
<dbReference type="PANTHER" id="PTHR14089:SF8">
    <property type="entry name" value="RNA-BINDING PROTEIN MRN1"/>
    <property type="match status" value="1"/>
</dbReference>
<feature type="region of interest" description="Disordered" evidence="2">
    <location>
        <begin position="578"/>
        <end position="606"/>
    </location>
</feature>
<dbReference type="Proteomes" id="UP001212411">
    <property type="component" value="Chromosome 2"/>
</dbReference>
<dbReference type="InterPro" id="IPR035979">
    <property type="entry name" value="RBD_domain_sf"/>
</dbReference>
<keyword evidence="5" id="KW-1185">Reference proteome</keyword>
<sequence>MQQSSRPVSLPMNIRVKHPIDGPIFSPMTYSNPYMPPVPTSIPMGIMQSHMKPMSVNFFQLPFPIPFTVLAQSGSNEQANILANFRMDTSQRPPHPQPTSDTDENRVDELANFQVLPHGYWDYRAILIHNMPSFYNVSEFLHLGRFGTLERVVPMYDRNQLFLAFLSAADALDFYNTVRYTDFTFKKQRLIVTTIDPMPLDPRIIDACNRGFVSRNVQISGLPSDFNEATLIQYVCSLGKTELISVCTETRSIYIHYLSIEDALHCIDSVLSNPYYNYLSCFCFYERCDRYYATDYQVEKVEPGITFSKPKAEVNALKSNEAVTQKKEIKKKPSAEKLDIKSEPKPFSTKCNSQCSFEGITKKEESNNLATVEEKNLKPAEITRTKAVRISDPEVIPFEKPFEKQKHSSPKKSCAEPLSISENATQNNSTTSPSSKTNVSSSVLECHSKIAALQNVTNTSSVSSPTNSVSNQSSKMHASSVIPPVVNKDVSSTPQLPSKSEYPQDQPTISPKLNESNVLRTNTKSQWCDDLSSDSKPDATFDDVEDINIMNKGESLQEHLNDMSNSLYPSNWNDELKHEPSPATMETLRSDLSPSTDIGTQKNTSLNTILEEQEPDRFESLLDSNSLASLPKEYTGDNPVNDLTSLAKLSTESYSSRSSSALTSPTLVDSPLEAPAKTFTDLSELFEMDIISKLSNNSRLIPDLEPCSKNRTLFLSSFHRATKQFEIANLFKKFPLEEIHYLSKKKICFVTFLESYDAKLFLNAHKKESPYLHGRPLKMEWAKFNNPFTDELLNAVANGASRSISFEKIHPNITRGDLSSVFKIYGPIESFHFSKHKNAGTITYNSIYSAIKAMKHLQSHPTFEQTVLNYYFDDHHSQKIMPYKKQPYYLEETKGKVFSRETLSQGPPKYSSCFDTLGSYSPSHSKSTNLRRPKRATISSEA</sequence>
<feature type="region of interest" description="Disordered" evidence="2">
    <location>
        <begin position="457"/>
        <end position="521"/>
    </location>
</feature>
<dbReference type="GeneID" id="80876348"/>
<reference evidence="4 5" key="1">
    <citation type="journal article" date="2023" name="G3 (Bethesda)">
        <title>A high-quality reference genome for the fission yeast Schizosaccharomyces osmophilus.</title>
        <authorList>
            <person name="Jia G.S."/>
            <person name="Zhang W.C."/>
            <person name="Liang Y."/>
            <person name="Liu X.H."/>
            <person name="Rhind N."/>
            <person name="Pidoux A."/>
            <person name="Brysch-Herzberg M."/>
            <person name="Du L.L."/>
        </authorList>
    </citation>
    <scope>NUCLEOTIDE SEQUENCE [LARGE SCALE GENOMIC DNA]</scope>
    <source>
        <strain evidence="4 5">CBS 15793</strain>
    </source>
</reference>
<organism evidence="4 5">
    <name type="scientific">Schizosaccharomyces osmophilus</name>
    <dbReference type="NCBI Taxonomy" id="2545709"/>
    <lineage>
        <taxon>Eukaryota</taxon>
        <taxon>Fungi</taxon>
        <taxon>Dikarya</taxon>
        <taxon>Ascomycota</taxon>
        <taxon>Taphrinomycotina</taxon>
        <taxon>Schizosaccharomycetes</taxon>
        <taxon>Schizosaccharomycetales</taxon>
        <taxon>Schizosaccharomycetaceae</taxon>
        <taxon>Schizosaccharomyces</taxon>
    </lineage>
</organism>
<feature type="domain" description="RRM" evidence="3">
    <location>
        <begin position="712"/>
        <end position="780"/>
    </location>
</feature>
<feature type="compositionally biased region" description="Polar residues" evidence="2">
    <location>
        <begin position="489"/>
        <end position="521"/>
    </location>
</feature>
<dbReference type="PANTHER" id="PTHR14089">
    <property type="entry name" value="PRE-MRNA-SPLICING FACTOR RBM22"/>
    <property type="match status" value="1"/>
</dbReference>
<dbReference type="Pfam" id="PF00076">
    <property type="entry name" value="RRM_1"/>
    <property type="match status" value="1"/>
</dbReference>
<feature type="compositionally biased region" description="Polar residues" evidence="2">
    <location>
        <begin position="590"/>
        <end position="606"/>
    </location>
</feature>
<evidence type="ECO:0000313" key="5">
    <source>
        <dbReference type="Proteomes" id="UP001212411"/>
    </source>
</evidence>
<dbReference type="GO" id="GO:0010494">
    <property type="term" value="C:cytoplasmic stress granule"/>
    <property type="evidence" value="ECO:0007669"/>
    <property type="project" value="TreeGrafter"/>
</dbReference>
<feature type="domain" description="RRM" evidence="3">
    <location>
        <begin position="125"/>
        <end position="193"/>
    </location>
</feature>
<feature type="domain" description="RRM" evidence="3">
    <location>
        <begin position="216"/>
        <end position="284"/>
    </location>
</feature>
<feature type="region of interest" description="Disordered" evidence="2">
    <location>
        <begin position="86"/>
        <end position="106"/>
    </location>
</feature>
<feature type="compositionally biased region" description="Low complexity" evidence="2">
    <location>
        <begin position="423"/>
        <end position="440"/>
    </location>
</feature>
<evidence type="ECO:0000259" key="3">
    <source>
        <dbReference type="SMART" id="SM00360"/>
    </source>
</evidence>
<dbReference type="GO" id="GO:0000398">
    <property type="term" value="P:mRNA splicing, via spliceosome"/>
    <property type="evidence" value="ECO:0007669"/>
    <property type="project" value="TreeGrafter"/>
</dbReference>
<dbReference type="EMBL" id="CP115612">
    <property type="protein sequence ID" value="WBW74145.1"/>
    <property type="molecule type" value="Genomic_DNA"/>
</dbReference>
<name>A0AAE9WDE2_9SCHI</name>
<feature type="compositionally biased region" description="Polar residues" evidence="2">
    <location>
        <begin position="919"/>
        <end position="928"/>
    </location>
</feature>
<dbReference type="GO" id="GO:0003729">
    <property type="term" value="F:mRNA binding"/>
    <property type="evidence" value="ECO:0007669"/>
    <property type="project" value="TreeGrafter"/>
</dbReference>
<dbReference type="RefSeq" id="XP_056038388.1">
    <property type="nucleotide sequence ID" value="XM_056181659.1"/>
</dbReference>
<feature type="compositionally biased region" description="Low complexity" evidence="2">
    <location>
        <begin position="457"/>
        <end position="474"/>
    </location>
</feature>
<dbReference type="InterPro" id="IPR012677">
    <property type="entry name" value="Nucleotide-bd_a/b_plait_sf"/>
</dbReference>
<dbReference type="AlphaFoldDB" id="A0AAE9WDE2"/>
<protein>
    <submittedName>
        <fullName evidence="4">RNA binding</fullName>
    </submittedName>
</protein>